<dbReference type="VEuPathDB" id="VectorBase:AAEL019696"/>
<dbReference type="PRINTS" id="PR00193">
    <property type="entry name" value="MYOSINHEAVY"/>
</dbReference>
<dbReference type="Gene3D" id="1.20.120.720">
    <property type="entry name" value="Myosin VI head, motor domain, U50 subdomain"/>
    <property type="match status" value="1"/>
</dbReference>
<dbReference type="InterPro" id="IPR036961">
    <property type="entry name" value="Kinesin_motor_dom_sf"/>
</dbReference>
<dbReference type="GO" id="GO:0005737">
    <property type="term" value="C:cytoplasm"/>
    <property type="evidence" value="ECO:0007669"/>
    <property type="project" value="TreeGrafter"/>
</dbReference>
<reference evidence="8" key="1">
    <citation type="submission" date="2005-10" db="EMBL/GenBank/DDBJ databases">
        <authorList>
            <person name="Loftus B.J."/>
            <person name="Nene V.M."/>
            <person name="Hannick L.I."/>
            <person name="Bidwell S."/>
            <person name="Haas B."/>
            <person name="Amedeo P."/>
            <person name="Orvis J."/>
            <person name="Wortman J.R."/>
            <person name="White O.R."/>
            <person name="Salzberg S."/>
            <person name="Shumway M."/>
            <person name="Koo H."/>
            <person name="Zhao Y."/>
            <person name="Holmes M."/>
            <person name="Miller J."/>
            <person name="Schatz M."/>
            <person name="Pop M."/>
            <person name="Pai G."/>
            <person name="Utterback T."/>
            <person name="Rogers Y.-H."/>
            <person name="Kravitz S."/>
            <person name="Fraser C.M."/>
        </authorList>
    </citation>
    <scope>NUCLEOTIDE SEQUENCE</scope>
    <source>
        <strain evidence="8">Liverpool</strain>
    </source>
</reference>
<keyword evidence="4" id="KW-0505">Motor protein</keyword>
<dbReference type="GO" id="GO:0007015">
    <property type="term" value="P:actin filament organization"/>
    <property type="evidence" value="ECO:0007669"/>
    <property type="project" value="TreeGrafter"/>
</dbReference>
<dbReference type="PROSITE" id="PS51456">
    <property type="entry name" value="MYOSIN_MOTOR"/>
    <property type="match status" value="1"/>
</dbReference>
<keyword evidence="2" id="KW-0067">ATP-binding</keyword>
<sequence length="407" mass="46907">ILEAFGNAKTIRNDNSSRFGKFMQVCFDSKWCIKGCIIQDYLLEQSRITFQSPGERNYHVLYQLVAEGCSNKEVAASLHLKDAAFYRYLNSSESSAQDELDIAAESKKFEALRLAFNVLQISQPLIDGIFKVLSAILWLGNLDFADIDGERCELAEQDKAIVPIVAELLGLQGEDLEQVLQKRQINVRGNITEIPLKLQEARENRHAMAKALYSRTFAWLISHINTCINPGQDASRFLGVLDIFGFENFNTNSFEQLCINYTNEKLHKFFNHYVFALEQEIYRQEEIKFSHIQFTDNTHCLELIEKPPRCILKLLTEQCHMPKGSDTAYLTNLHSEFESHPRYVKGQDRRHWESEFGIRHYAGCVSYTVKGFVDKNRDVQQDVLFDHMSRSTNTFVQEIASFQDLLS</sequence>
<dbReference type="STRING" id="7159.Q17GW3"/>
<feature type="domain" description="Myosin motor" evidence="7">
    <location>
        <begin position="1"/>
        <end position="407"/>
    </location>
</feature>
<organism evidence="8 9">
    <name type="scientific">Aedes aegypti</name>
    <name type="common">Yellowfever mosquito</name>
    <name type="synonym">Culex aegypti</name>
    <dbReference type="NCBI Taxonomy" id="7159"/>
    <lineage>
        <taxon>Eukaryota</taxon>
        <taxon>Metazoa</taxon>
        <taxon>Ecdysozoa</taxon>
        <taxon>Arthropoda</taxon>
        <taxon>Hexapoda</taxon>
        <taxon>Insecta</taxon>
        <taxon>Pterygota</taxon>
        <taxon>Neoptera</taxon>
        <taxon>Endopterygota</taxon>
        <taxon>Diptera</taxon>
        <taxon>Nematocera</taxon>
        <taxon>Culicoidea</taxon>
        <taxon>Culicidae</taxon>
        <taxon>Culicinae</taxon>
        <taxon>Aedini</taxon>
        <taxon>Aedes</taxon>
        <taxon>Stegomyia</taxon>
    </lineage>
</organism>
<dbReference type="Gene3D" id="1.10.10.820">
    <property type="match status" value="1"/>
</dbReference>
<keyword evidence="5 6" id="KW-0009">Actin-binding</keyword>
<evidence type="ECO:0000256" key="4">
    <source>
        <dbReference type="ARBA" id="ARBA00023175"/>
    </source>
</evidence>
<evidence type="ECO:0000256" key="6">
    <source>
        <dbReference type="PROSITE-ProRule" id="PRU00782"/>
    </source>
</evidence>
<dbReference type="AlphaFoldDB" id="Q17GW3"/>
<proteinExistence type="inferred from homology"/>
<dbReference type="EMBL" id="CH477255">
    <property type="protein sequence ID" value="EAT45892.1"/>
    <property type="molecule type" value="Genomic_DNA"/>
</dbReference>
<dbReference type="PANTHER" id="PTHR13140:SF561">
    <property type="entry name" value="MIP31562P1"/>
    <property type="match status" value="1"/>
</dbReference>
<evidence type="ECO:0000256" key="3">
    <source>
        <dbReference type="ARBA" id="ARBA00023123"/>
    </source>
</evidence>
<gene>
    <name evidence="8" type="ORF">AaeL_AAEL002868</name>
</gene>
<reference evidence="8" key="2">
    <citation type="journal article" date="2007" name="Science">
        <title>Genome sequence of Aedes aegypti, a major arbovirus vector.</title>
        <authorList>
            <person name="Nene V."/>
            <person name="Wortman J.R."/>
            <person name="Lawson D."/>
            <person name="Haas B."/>
            <person name="Kodira C."/>
            <person name="Tu Z.J."/>
            <person name="Loftus B."/>
            <person name="Xi Z."/>
            <person name="Megy K."/>
            <person name="Grabherr M."/>
            <person name="Ren Q."/>
            <person name="Zdobnov E.M."/>
            <person name="Lobo N.F."/>
            <person name="Campbell K.S."/>
            <person name="Brown S.E."/>
            <person name="Bonaldo M.F."/>
            <person name="Zhu J."/>
            <person name="Sinkins S.P."/>
            <person name="Hogenkamp D.G."/>
            <person name="Amedeo P."/>
            <person name="Arensburger P."/>
            <person name="Atkinson P.W."/>
            <person name="Bidwell S."/>
            <person name="Biedler J."/>
            <person name="Birney E."/>
            <person name="Bruggner R.V."/>
            <person name="Costas J."/>
            <person name="Coy M.R."/>
            <person name="Crabtree J."/>
            <person name="Crawford M."/>
            <person name="Debruyn B."/>
            <person name="Decaprio D."/>
            <person name="Eiglmeier K."/>
            <person name="Eisenstadt E."/>
            <person name="El-Dorry H."/>
            <person name="Gelbart W.M."/>
            <person name="Gomes S.L."/>
            <person name="Hammond M."/>
            <person name="Hannick L.I."/>
            <person name="Hogan J.R."/>
            <person name="Holmes M.H."/>
            <person name="Jaffe D."/>
            <person name="Johnston J.S."/>
            <person name="Kennedy R.C."/>
            <person name="Koo H."/>
            <person name="Kravitz S."/>
            <person name="Kriventseva E.V."/>
            <person name="Kulp D."/>
            <person name="Labutti K."/>
            <person name="Lee E."/>
            <person name="Li S."/>
            <person name="Lovin D.D."/>
            <person name="Mao C."/>
            <person name="Mauceli E."/>
            <person name="Menck C.F."/>
            <person name="Miller J.R."/>
            <person name="Montgomery P."/>
            <person name="Mori A."/>
            <person name="Nascimento A.L."/>
            <person name="Naveira H.F."/>
            <person name="Nusbaum C."/>
            <person name="O'leary S."/>
            <person name="Orvis J."/>
            <person name="Pertea M."/>
            <person name="Quesneville H."/>
            <person name="Reidenbach K.R."/>
            <person name="Rogers Y.H."/>
            <person name="Roth C.W."/>
            <person name="Schneider J.R."/>
            <person name="Schatz M."/>
            <person name="Shumway M."/>
            <person name="Stanke M."/>
            <person name="Stinson E.O."/>
            <person name="Tubio J.M."/>
            <person name="Vanzee J.P."/>
            <person name="Verjovski-Almeida S."/>
            <person name="Werner D."/>
            <person name="White O."/>
            <person name="Wyder S."/>
            <person name="Zeng Q."/>
            <person name="Zhao Q."/>
            <person name="Zhao Y."/>
            <person name="Hill C.A."/>
            <person name="Raikhel A.S."/>
            <person name="Soares M.B."/>
            <person name="Knudson D.L."/>
            <person name="Lee N.H."/>
            <person name="Galagan J."/>
            <person name="Salzberg S.L."/>
            <person name="Paulsen I.T."/>
            <person name="Dimopoulos G."/>
            <person name="Collins F.H."/>
            <person name="Birren B."/>
            <person name="Fraser-Liggett C.M."/>
            <person name="Severson D.W."/>
        </authorList>
    </citation>
    <scope>NUCLEOTIDE SEQUENCE [LARGE SCALE GENOMIC DNA]</scope>
    <source>
        <strain evidence="8">Liverpool</strain>
    </source>
</reference>
<dbReference type="PaxDb" id="7159-AAEL002868-PA"/>
<evidence type="ECO:0000313" key="9">
    <source>
        <dbReference type="Proteomes" id="UP000682892"/>
    </source>
</evidence>
<evidence type="ECO:0000259" key="7">
    <source>
        <dbReference type="PROSITE" id="PS51456"/>
    </source>
</evidence>
<evidence type="ECO:0000256" key="1">
    <source>
        <dbReference type="ARBA" id="ARBA00022741"/>
    </source>
</evidence>
<dbReference type="GO" id="GO:0051015">
    <property type="term" value="F:actin filament binding"/>
    <property type="evidence" value="ECO:0007669"/>
    <property type="project" value="TreeGrafter"/>
</dbReference>
<dbReference type="InterPro" id="IPR027417">
    <property type="entry name" value="P-loop_NTPase"/>
</dbReference>
<dbReference type="InterPro" id="IPR001609">
    <property type="entry name" value="Myosin_head_motor_dom-like"/>
</dbReference>
<feature type="non-terminal residue" evidence="8">
    <location>
        <position position="407"/>
    </location>
</feature>
<reference evidence="8" key="3">
    <citation type="submission" date="2012-09" db="EMBL/GenBank/DDBJ databases">
        <authorList>
            <consortium name="VectorBase"/>
        </authorList>
    </citation>
    <scope>NUCLEOTIDE SEQUENCE</scope>
    <source>
        <strain evidence="8">Liverpool</strain>
    </source>
</reference>
<dbReference type="OMA" id="KGNERRD"/>
<comment type="similarity">
    <text evidence="6">Belongs to the TRAFAC class myosin-kinesin ATPase superfamily. Myosin family.</text>
</comment>
<keyword evidence="1" id="KW-0547">Nucleotide-binding</keyword>
<evidence type="ECO:0000256" key="2">
    <source>
        <dbReference type="ARBA" id="ARBA00022840"/>
    </source>
</evidence>
<dbReference type="PANTHER" id="PTHR13140">
    <property type="entry name" value="MYOSIN"/>
    <property type="match status" value="1"/>
</dbReference>
<dbReference type="GO" id="GO:0016020">
    <property type="term" value="C:membrane"/>
    <property type="evidence" value="ECO:0007669"/>
    <property type="project" value="TreeGrafter"/>
</dbReference>
<dbReference type="SMART" id="SM00242">
    <property type="entry name" value="MYSc"/>
    <property type="match status" value="1"/>
</dbReference>
<dbReference type="Pfam" id="PF00063">
    <property type="entry name" value="Myosin_head"/>
    <property type="match status" value="1"/>
</dbReference>
<feature type="non-terminal residue" evidence="8">
    <location>
        <position position="1"/>
    </location>
</feature>
<dbReference type="HOGENOM" id="CLU_000192_7_5_1"/>
<dbReference type="GO" id="GO:0000146">
    <property type="term" value="F:microfilament motor activity"/>
    <property type="evidence" value="ECO:0007669"/>
    <property type="project" value="TreeGrafter"/>
</dbReference>
<evidence type="ECO:0000313" key="8">
    <source>
        <dbReference type="EMBL" id="EAT45892.1"/>
    </source>
</evidence>
<dbReference type="eggNOG" id="KOG4229">
    <property type="taxonomic scope" value="Eukaryota"/>
</dbReference>
<dbReference type="Gene3D" id="1.20.58.530">
    <property type="match status" value="1"/>
</dbReference>
<dbReference type="GO" id="GO:0005524">
    <property type="term" value="F:ATP binding"/>
    <property type="evidence" value="ECO:0007669"/>
    <property type="project" value="UniProtKB-KW"/>
</dbReference>
<dbReference type="SUPFAM" id="SSF52540">
    <property type="entry name" value="P-loop containing nucleoside triphosphate hydrolases"/>
    <property type="match status" value="1"/>
</dbReference>
<accession>Q17GW3</accession>
<dbReference type="GO" id="GO:0016459">
    <property type="term" value="C:myosin complex"/>
    <property type="evidence" value="ECO:0007669"/>
    <property type="project" value="UniProtKB-KW"/>
</dbReference>
<keyword evidence="3 6" id="KW-0518">Myosin</keyword>
<protein>
    <submittedName>
        <fullName evidence="8">AAEL002868-PA</fullName>
    </submittedName>
</protein>
<evidence type="ECO:0000256" key="5">
    <source>
        <dbReference type="ARBA" id="ARBA00023203"/>
    </source>
</evidence>
<dbReference type="Proteomes" id="UP000682892">
    <property type="component" value="Unassembled WGS sequence"/>
</dbReference>
<dbReference type="PhylomeDB" id="Q17GW3"/>
<dbReference type="Gene3D" id="3.40.850.10">
    <property type="entry name" value="Kinesin motor domain"/>
    <property type="match status" value="1"/>
</dbReference>
<comment type="caution">
    <text evidence="6">Lacks conserved residue(s) required for the propagation of feature annotation.</text>
</comment>
<name>Q17GW3_AEDAE</name>